<feature type="coiled-coil region" evidence="5">
    <location>
        <begin position="138"/>
        <end position="257"/>
    </location>
</feature>
<dbReference type="InterPro" id="IPR051877">
    <property type="entry name" value="Centriole_BasalBody_StrucProt"/>
</dbReference>
<proteinExistence type="inferred from homology"/>
<keyword evidence="3" id="KW-0206">Cytoskeleton</keyword>
<reference evidence="7 8" key="1">
    <citation type="journal article" date="2018" name="Sci. Rep.">
        <title>Genomic signatures of local adaptation to the degree of environmental predictability in rotifers.</title>
        <authorList>
            <person name="Franch-Gras L."/>
            <person name="Hahn C."/>
            <person name="Garcia-Roger E.M."/>
            <person name="Carmona M.J."/>
            <person name="Serra M."/>
            <person name="Gomez A."/>
        </authorList>
    </citation>
    <scope>NUCLEOTIDE SEQUENCE [LARGE SCALE GENOMIC DNA]</scope>
    <source>
        <strain evidence="7">HYR1</strain>
    </source>
</reference>
<dbReference type="Gene3D" id="1.10.287.1490">
    <property type="match status" value="1"/>
</dbReference>
<feature type="coiled-coil region" evidence="5">
    <location>
        <begin position="717"/>
        <end position="772"/>
    </location>
</feature>
<dbReference type="STRING" id="10195.A0A3M7QDA5"/>
<dbReference type="Proteomes" id="UP000276133">
    <property type="component" value="Unassembled WGS sequence"/>
</dbReference>
<feature type="coiled-coil region" evidence="5">
    <location>
        <begin position="1"/>
        <end position="42"/>
    </location>
</feature>
<keyword evidence="2" id="KW-0963">Cytoplasm</keyword>
<sequence>MYALKSEISEKNQEIKNLHELIEKIQEDKSKLTKKISKLLENERDMVKELDSLKLTTRRSSSNLQKSNSTKSLNSKLDSHIKNIEGERDFYKQEVATLQKLLKQNEAPPSRSRSNSPSKRASQPNATKCSVCSLSPIRQQPSAEVKQLKRERDELQQLLDKFERHMSEIQSNIKVLTSERDRYSQMYEESKAELAKARKDMLSLNTEKGVQQTNMSLAAQSMLKRAESERDSALFDLRNALAERDALKERHAIANDQFSNDKVYFEHQMSDLHERLRKSDLDKKDLCKQIDLLQNQLEQLENKIQTQNYHMTQTEQDLYEQKSASSQMRYLAEESERALEEQRRQLAIKTDELSQYEQIKFRLEQKIVDLQELNRTLKDEINSLRMNIGSLDKDKDKLLASIDEKTVENVTFKQELASKHKRIDELNSQLTQLDAALDRANDELKSNKKEINSLRIQVDRGNEEASDLGRRFESACRENKRLQDDLITVTRENQVLHCELEKSNADKECLRDQLQEYINEVAKFEDLLKQKESDRSSLLEQYREITNEMNAMKAALSSFENETNNLKMEIQIKHADNKRLRERLDILERDYQQQLSACQEYEVKLSSANRNLQRCEEQLKKSQAETKDLMQDLMHSRDLNSHLEQAKEELSRQLTTKELDYDQLQNQLADKRAENDLLKSQVNSERTMVRNLEELIANNREKDFQMQLSTQERDSELKLLKDRIALSEQKVQGQNKEINSLRSKIVEYETDNERLKRQLTNERFERERAAQELRKLGDSAELNSSSRYGSPIRLPLPPPPQPCVTSSLEFGLPLPLPLPTPQQSANTAMAAAAAAVAASNAACAYRSLSPIRSRSPAKDFSANHFHTSSSLSASNLRYSSVERRNLSPNKIN</sequence>
<keyword evidence="8" id="KW-1185">Reference proteome</keyword>
<evidence type="ECO:0000313" key="8">
    <source>
        <dbReference type="Proteomes" id="UP000276133"/>
    </source>
</evidence>
<gene>
    <name evidence="7" type="ORF">BpHYR1_001033</name>
</gene>
<feature type="region of interest" description="Disordered" evidence="6">
    <location>
        <begin position="102"/>
        <end position="131"/>
    </location>
</feature>
<comment type="similarity">
    <text evidence="4">Belongs to the CEP135/TSGA10 family.</text>
</comment>
<evidence type="ECO:0000256" key="6">
    <source>
        <dbReference type="SAM" id="MobiDB-lite"/>
    </source>
</evidence>
<dbReference type="PANTHER" id="PTHR20544:SF0">
    <property type="entry name" value="NUCLEOPROTEIN TPR_MLP1 DOMAIN-CONTAINING PROTEIN"/>
    <property type="match status" value="1"/>
</dbReference>
<feature type="region of interest" description="Disordered" evidence="6">
    <location>
        <begin position="775"/>
        <end position="797"/>
    </location>
</feature>
<feature type="coiled-coil region" evidence="5">
    <location>
        <begin position="283"/>
        <end position="464"/>
    </location>
</feature>
<dbReference type="AlphaFoldDB" id="A0A3M7QDA5"/>
<dbReference type="GO" id="GO:0005814">
    <property type="term" value="C:centriole"/>
    <property type="evidence" value="ECO:0007669"/>
    <property type="project" value="UniProtKB-SubCell"/>
</dbReference>
<feature type="compositionally biased region" description="Low complexity" evidence="6">
    <location>
        <begin position="60"/>
        <end position="75"/>
    </location>
</feature>
<protein>
    <submittedName>
        <fullName evidence="7">Uncharacterized protein</fullName>
    </submittedName>
</protein>
<name>A0A3M7QDA5_BRAPC</name>
<dbReference type="OrthoDB" id="10254663at2759"/>
<feature type="coiled-coil region" evidence="5">
    <location>
        <begin position="500"/>
        <end position="681"/>
    </location>
</feature>
<evidence type="ECO:0000256" key="2">
    <source>
        <dbReference type="ARBA" id="ARBA00022490"/>
    </source>
</evidence>
<evidence type="ECO:0000256" key="1">
    <source>
        <dbReference type="ARBA" id="ARBA00004114"/>
    </source>
</evidence>
<comment type="caution">
    <text evidence="7">The sequence shown here is derived from an EMBL/GenBank/DDBJ whole genome shotgun (WGS) entry which is preliminary data.</text>
</comment>
<dbReference type="PANTHER" id="PTHR20544">
    <property type="entry name" value="CENTROSOMAL PROTEIN CEP135"/>
    <property type="match status" value="1"/>
</dbReference>
<evidence type="ECO:0000256" key="5">
    <source>
        <dbReference type="SAM" id="Coils"/>
    </source>
</evidence>
<dbReference type="SUPFAM" id="SSF57997">
    <property type="entry name" value="Tropomyosin"/>
    <property type="match status" value="1"/>
</dbReference>
<keyword evidence="5" id="KW-0175">Coiled coil</keyword>
<evidence type="ECO:0000256" key="3">
    <source>
        <dbReference type="ARBA" id="ARBA00023212"/>
    </source>
</evidence>
<feature type="region of interest" description="Disordered" evidence="6">
    <location>
        <begin position="50"/>
        <end position="75"/>
    </location>
</feature>
<comment type="subcellular location">
    <subcellularLocation>
        <location evidence="1">Cytoplasm</location>
        <location evidence="1">Cytoskeleton</location>
        <location evidence="1">Microtubule organizing center</location>
        <location evidence="1">Centrosome</location>
        <location evidence="1">Centriole</location>
    </subcellularLocation>
</comment>
<feature type="compositionally biased region" description="Low complexity" evidence="6">
    <location>
        <begin position="108"/>
        <end position="122"/>
    </location>
</feature>
<organism evidence="7 8">
    <name type="scientific">Brachionus plicatilis</name>
    <name type="common">Marine rotifer</name>
    <name type="synonym">Brachionus muelleri</name>
    <dbReference type="NCBI Taxonomy" id="10195"/>
    <lineage>
        <taxon>Eukaryota</taxon>
        <taxon>Metazoa</taxon>
        <taxon>Spiralia</taxon>
        <taxon>Gnathifera</taxon>
        <taxon>Rotifera</taxon>
        <taxon>Eurotatoria</taxon>
        <taxon>Monogononta</taxon>
        <taxon>Pseudotrocha</taxon>
        <taxon>Ploima</taxon>
        <taxon>Brachionidae</taxon>
        <taxon>Brachionus</taxon>
    </lineage>
</organism>
<accession>A0A3M7QDA5</accession>
<evidence type="ECO:0000313" key="7">
    <source>
        <dbReference type="EMBL" id="RNA09164.1"/>
    </source>
</evidence>
<dbReference type="EMBL" id="REGN01006528">
    <property type="protein sequence ID" value="RNA09164.1"/>
    <property type="molecule type" value="Genomic_DNA"/>
</dbReference>
<evidence type="ECO:0000256" key="4">
    <source>
        <dbReference type="ARBA" id="ARBA00038123"/>
    </source>
</evidence>